<keyword evidence="2" id="KW-1185">Reference proteome</keyword>
<accession>A0ACC2PT91</accession>
<evidence type="ECO:0000313" key="2">
    <source>
        <dbReference type="Proteomes" id="UP001239111"/>
    </source>
</evidence>
<organism evidence="1 2">
    <name type="scientific">Eretmocerus hayati</name>
    <dbReference type="NCBI Taxonomy" id="131215"/>
    <lineage>
        <taxon>Eukaryota</taxon>
        <taxon>Metazoa</taxon>
        <taxon>Ecdysozoa</taxon>
        <taxon>Arthropoda</taxon>
        <taxon>Hexapoda</taxon>
        <taxon>Insecta</taxon>
        <taxon>Pterygota</taxon>
        <taxon>Neoptera</taxon>
        <taxon>Endopterygota</taxon>
        <taxon>Hymenoptera</taxon>
        <taxon>Apocrita</taxon>
        <taxon>Proctotrupomorpha</taxon>
        <taxon>Chalcidoidea</taxon>
        <taxon>Aphelinidae</taxon>
        <taxon>Aphelininae</taxon>
        <taxon>Eretmocerus</taxon>
    </lineage>
</organism>
<gene>
    <name evidence="1" type="ORF">QAD02_022502</name>
</gene>
<proteinExistence type="predicted"/>
<name>A0ACC2PT91_9HYME</name>
<protein>
    <submittedName>
        <fullName evidence="1">Uncharacterized protein</fullName>
    </submittedName>
</protein>
<dbReference type="Proteomes" id="UP001239111">
    <property type="component" value="Chromosome 1"/>
</dbReference>
<reference evidence="1" key="1">
    <citation type="submission" date="2023-04" db="EMBL/GenBank/DDBJ databases">
        <title>A chromosome-level genome assembly of the parasitoid wasp Eretmocerus hayati.</title>
        <authorList>
            <person name="Zhong Y."/>
            <person name="Liu S."/>
            <person name="Liu Y."/>
        </authorList>
    </citation>
    <scope>NUCLEOTIDE SEQUENCE</scope>
    <source>
        <strain evidence="1">ZJU_SS_LIU_2023</strain>
    </source>
</reference>
<dbReference type="EMBL" id="CM056741">
    <property type="protein sequence ID" value="KAJ8686708.1"/>
    <property type="molecule type" value="Genomic_DNA"/>
</dbReference>
<comment type="caution">
    <text evidence="1">The sequence shown here is derived from an EMBL/GenBank/DDBJ whole genome shotgun (WGS) entry which is preliminary data.</text>
</comment>
<evidence type="ECO:0000313" key="1">
    <source>
        <dbReference type="EMBL" id="KAJ8686708.1"/>
    </source>
</evidence>
<sequence length="557" mass="63970">MATKSSRDSKNLPQKFNYKVESVQLMLFVQCVFEHDNQISIVPASYVRYDKKSKTHIQAKHMFDFDRDHRYQVKWYNCNRLGRKCDDESCRHEFSEWPAKLKVLGETPIAVQRNAKKLRRIRFVPSKLKKSTSESDSVANNSQQKCNELLQIQKEKQEAKLASSQHESRKQLDIWNTRHSDLWSTAQQIPSTFQNIPQTCAIPQLSAGDVVLSAKSTVEASIDTSCKLFSQDNMCKISKPLNKISSNPVTNDIQSMDTPNKPKSMKRLKSSSKSGSTVTERRTIHANFHQGYNSNSRIASPTIPGIPSTSTHQYSSMSSNRGTIQNTLHESDVDQYSENNMETDPARTSDHPQELVSTTSRSNNDYMKMVLRHSKAYEFDPRAAGGEKRPVKRRSALVVNAITTYKDKRRPEYNDYRKRYKLARGMAQLGQGVAAHPISLGVMELSESPEKFLKSLVLHYFSKDELAEYSFEPEQVPQKCWIPGKSQPRQFPKDKLDLILSIYDDFLHKKFDDQHEASRVRYLLKAVDDMGRWMRRERQRLREASCRLVEGAEPSGT</sequence>